<evidence type="ECO:0000256" key="2">
    <source>
        <dbReference type="ARBA" id="ARBA00022525"/>
    </source>
</evidence>
<reference evidence="5" key="1">
    <citation type="submission" date="2018-05" db="EMBL/GenBank/DDBJ databases">
        <title>Azospirillum thermophila sp. nov., a novel isolated from hot spring.</title>
        <authorList>
            <person name="Zhao Z."/>
        </authorList>
    </citation>
    <scope>NUCLEOTIDE SEQUENCE [LARGE SCALE GENOMIC DNA]</scope>
    <source>
        <strain evidence="5">CFH 70021</strain>
    </source>
</reference>
<dbReference type="InterPro" id="IPR011049">
    <property type="entry name" value="Serralysin-like_metalloprot_C"/>
</dbReference>
<dbReference type="Proteomes" id="UP000245629">
    <property type="component" value="Chromosome 1"/>
</dbReference>
<comment type="subcellular location">
    <subcellularLocation>
        <location evidence="1">Secreted</location>
    </subcellularLocation>
</comment>
<evidence type="ECO:0000256" key="1">
    <source>
        <dbReference type="ARBA" id="ARBA00004613"/>
    </source>
</evidence>
<dbReference type="Gene3D" id="2.150.10.10">
    <property type="entry name" value="Serralysin-like metalloprotease, C-terminal"/>
    <property type="match status" value="3"/>
</dbReference>
<organism evidence="4 5">
    <name type="scientific">Azospirillum thermophilum</name>
    <dbReference type="NCBI Taxonomy" id="2202148"/>
    <lineage>
        <taxon>Bacteria</taxon>
        <taxon>Pseudomonadati</taxon>
        <taxon>Pseudomonadota</taxon>
        <taxon>Alphaproteobacteria</taxon>
        <taxon>Rhodospirillales</taxon>
        <taxon>Azospirillaceae</taxon>
        <taxon>Azospirillum</taxon>
    </lineage>
</organism>
<evidence type="ECO:0000256" key="3">
    <source>
        <dbReference type="SAM" id="MobiDB-lite"/>
    </source>
</evidence>
<feature type="region of interest" description="Disordered" evidence="3">
    <location>
        <begin position="19"/>
        <end position="65"/>
    </location>
</feature>
<evidence type="ECO:0000313" key="4">
    <source>
        <dbReference type="EMBL" id="AWK84987.1"/>
    </source>
</evidence>
<evidence type="ECO:0008006" key="6">
    <source>
        <dbReference type="Google" id="ProtNLM"/>
    </source>
</evidence>
<dbReference type="OrthoDB" id="7298860at2"/>
<keyword evidence="5" id="KW-1185">Reference proteome</keyword>
<proteinExistence type="predicted"/>
<name>A0A2S2CKZ7_9PROT</name>
<evidence type="ECO:0000313" key="5">
    <source>
        <dbReference type="Proteomes" id="UP000245629"/>
    </source>
</evidence>
<dbReference type="GO" id="GO:0005576">
    <property type="term" value="C:extracellular region"/>
    <property type="evidence" value="ECO:0007669"/>
    <property type="project" value="UniProtKB-SubCell"/>
</dbReference>
<dbReference type="GO" id="GO:0005509">
    <property type="term" value="F:calcium ion binding"/>
    <property type="evidence" value="ECO:0007669"/>
    <property type="project" value="InterPro"/>
</dbReference>
<dbReference type="EMBL" id="CP029352">
    <property type="protein sequence ID" value="AWK84987.1"/>
    <property type="molecule type" value="Genomic_DNA"/>
</dbReference>
<dbReference type="KEGG" id="azz:DEW08_01250"/>
<gene>
    <name evidence="4" type="ORF">DEW08_01250</name>
</gene>
<accession>A0A2S2CKZ7</accession>
<dbReference type="SUPFAM" id="SSF51120">
    <property type="entry name" value="beta-Roll"/>
    <property type="match status" value="3"/>
</dbReference>
<dbReference type="PANTHER" id="PTHR38340">
    <property type="entry name" value="S-LAYER PROTEIN"/>
    <property type="match status" value="1"/>
</dbReference>
<sequence>MGTTIAANIDLPTFPLDSVASDRRPAGPQVARTLTGTARADTLTGGPGADRISGNDGDDLISGLGGPDRLYGDQGNDTIRAGTGNDAVYGGMGNDTLFAGDDPAPDTLVGGTGNDSFWVNGPEDLVVEAAGGGIDTVIAKYGWALGNALEHLTLQEKGSSANGDAIGNGLDNRLTGNAGNNRIDGRDGADLTLGRGGNDILWAGAGNDTMYGGTGNDLMGGGIGIDSLFGGTGNDTLYAGDDTVADTLTGGTGDDVYWINGSDSVLVPSDFILENPGEGTDTVFVKGTYGMANNIENVTVQTGTGGGLIWGNEQPNLFIGNESGNGVNSFGGDDTLLGLEGDDSLNGAAGDDLMVGGAGNDYLGPFGMDSAYSTPIGRDTMIGGKGDDGMNAGGAPSRHPWINYADEPDLILFGREEKGGFGNDRIIGFDESKDLMVFIGYSAEDLTAPVELTDLKPYIDGATSWTADFSFKDGSTVHVTGYAQGMPSLNEGSDYVFSDPVTPGAFADADPGRQVQALAASLPTRSV</sequence>
<keyword evidence="2" id="KW-0964">Secreted</keyword>
<dbReference type="InterPro" id="IPR001343">
    <property type="entry name" value="Hemolysn_Ca-bd"/>
</dbReference>
<dbReference type="AlphaFoldDB" id="A0A2S2CKZ7"/>
<dbReference type="PRINTS" id="PR00313">
    <property type="entry name" value="CABNDNGRPT"/>
</dbReference>
<dbReference type="InterPro" id="IPR050557">
    <property type="entry name" value="RTX_toxin/Mannuronan_C5-epim"/>
</dbReference>
<protein>
    <recommendedName>
        <fullName evidence="6">Calcium-binding protein</fullName>
    </recommendedName>
</protein>
<dbReference type="Pfam" id="PF00353">
    <property type="entry name" value="HemolysinCabind"/>
    <property type="match status" value="6"/>
</dbReference>
<dbReference type="PANTHER" id="PTHR38340:SF1">
    <property type="entry name" value="S-LAYER PROTEIN"/>
    <property type="match status" value="1"/>
</dbReference>
<dbReference type="RefSeq" id="WP_109323795.1">
    <property type="nucleotide sequence ID" value="NZ_CP029352.1"/>
</dbReference>